<dbReference type="EMBL" id="MCGR01000058">
    <property type="protein sequence ID" value="ORY69152.1"/>
    <property type="molecule type" value="Genomic_DNA"/>
</dbReference>
<evidence type="ECO:0000259" key="4">
    <source>
        <dbReference type="SMART" id="SM00657"/>
    </source>
</evidence>
<sequence length="134" mass="14712">MSAARHRSKAADDEDAAQLKFGPEFSGEIQKGCIVISEVKLLLEQAGKKSDNAVFKKTLDYVSTFARFHEPETVASVRAVFEGSGLADFEMVQIANLCPASAEEAKALIPSLGERDDDTLQQYLNQIASLRKYQ</sequence>
<dbReference type="InParanoid" id="A0A1Y2EC82"/>
<keyword evidence="6" id="KW-1185">Reference proteome</keyword>
<dbReference type="OrthoDB" id="2186918at2759"/>
<dbReference type="InterPro" id="IPR010997">
    <property type="entry name" value="HRDC-like_sf"/>
</dbReference>
<comment type="subcellular location">
    <subcellularLocation>
        <location evidence="1">Nucleus</location>
    </subcellularLocation>
</comment>
<dbReference type="InterPro" id="IPR006590">
    <property type="entry name" value="RNA_pol_Rpb4/RPC9_core"/>
</dbReference>
<dbReference type="GO" id="GO:0006352">
    <property type="term" value="P:DNA-templated transcription initiation"/>
    <property type="evidence" value="ECO:0007669"/>
    <property type="project" value="InterPro"/>
</dbReference>
<dbReference type="GO" id="GO:0030880">
    <property type="term" value="C:RNA polymerase complex"/>
    <property type="evidence" value="ECO:0007669"/>
    <property type="project" value="InterPro"/>
</dbReference>
<dbReference type="GO" id="GO:0000166">
    <property type="term" value="F:nucleotide binding"/>
    <property type="evidence" value="ECO:0007669"/>
    <property type="project" value="InterPro"/>
</dbReference>
<proteinExistence type="inferred from homology"/>
<evidence type="ECO:0000313" key="6">
    <source>
        <dbReference type="Proteomes" id="UP000193467"/>
    </source>
</evidence>
<evidence type="ECO:0000313" key="5">
    <source>
        <dbReference type="EMBL" id="ORY69152.1"/>
    </source>
</evidence>
<dbReference type="FunCoup" id="A0A1Y2EC82">
    <property type="interactions" value="550"/>
</dbReference>
<keyword evidence="2" id="KW-0539">Nucleus</keyword>
<dbReference type="Proteomes" id="UP000193467">
    <property type="component" value="Unassembled WGS sequence"/>
</dbReference>
<organism evidence="5 6">
    <name type="scientific">Leucosporidium creatinivorum</name>
    <dbReference type="NCBI Taxonomy" id="106004"/>
    <lineage>
        <taxon>Eukaryota</taxon>
        <taxon>Fungi</taxon>
        <taxon>Dikarya</taxon>
        <taxon>Basidiomycota</taxon>
        <taxon>Pucciniomycotina</taxon>
        <taxon>Microbotryomycetes</taxon>
        <taxon>Leucosporidiales</taxon>
        <taxon>Leucosporidium</taxon>
    </lineage>
</organism>
<dbReference type="Gene3D" id="1.20.1250.40">
    <property type="match status" value="1"/>
</dbReference>
<dbReference type="InterPro" id="IPR038324">
    <property type="entry name" value="Rpb4/RPC9_sf"/>
</dbReference>
<protein>
    <submittedName>
        <fullName evidence="5">HRDC-like protein</fullName>
    </submittedName>
</protein>
<dbReference type="Pfam" id="PF03874">
    <property type="entry name" value="RNA_pol_Rpb4"/>
    <property type="match status" value="1"/>
</dbReference>
<evidence type="ECO:0000256" key="2">
    <source>
        <dbReference type="ARBA" id="ARBA00023242"/>
    </source>
</evidence>
<dbReference type="STRING" id="106004.A0A1Y2EC82"/>
<evidence type="ECO:0000256" key="3">
    <source>
        <dbReference type="ARBA" id="ARBA00025724"/>
    </source>
</evidence>
<reference evidence="5 6" key="1">
    <citation type="submission" date="2016-07" db="EMBL/GenBank/DDBJ databases">
        <title>Pervasive Adenine N6-methylation of Active Genes in Fungi.</title>
        <authorList>
            <consortium name="DOE Joint Genome Institute"/>
            <person name="Mondo S.J."/>
            <person name="Dannebaum R.O."/>
            <person name="Kuo R.C."/>
            <person name="Labutti K."/>
            <person name="Haridas S."/>
            <person name="Kuo A."/>
            <person name="Salamov A."/>
            <person name="Ahrendt S.R."/>
            <person name="Lipzen A."/>
            <person name="Sullivan W."/>
            <person name="Andreopoulos W.B."/>
            <person name="Clum A."/>
            <person name="Lindquist E."/>
            <person name="Daum C."/>
            <person name="Ramamoorthy G.K."/>
            <person name="Gryganskyi A."/>
            <person name="Culley D."/>
            <person name="Magnuson J.K."/>
            <person name="James T.Y."/>
            <person name="O'Malley M.A."/>
            <person name="Stajich J.E."/>
            <person name="Spatafora J.W."/>
            <person name="Visel A."/>
            <person name="Grigoriev I.V."/>
        </authorList>
    </citation>
    <scope>NUCLEOTIDE SEQUENCE [LARGE SCALE GENOMIC DNA]</scope>
    <source>
        <strain evidence="5 6">62-1032</strain>
    </source>
</reference>
<evidence type="ECO:0000256" key="1">
    <source>
        <dbReference type="ARBA" id="ARBA00004123"/>
    </source>
</evidence>
<comment type="caution">
    <text evidence="5">The sequence shown here is derived from an EMBL/GenBank/DDBJ whole genome shotgun (WGS) entry which is preliminary data.</text>
</comment>
<name>A0A1Y2EC82_9BASI</name>
<feature type="domain" description="RNA polymerase Rpb4/RPC9 core" evidence="4">
    <location>
        <begin position="23"/>
        <end position="134"/>
    </location>
</feature>
<comment type="similarity">
    <text evidence="3">Belongs to the eukaryotic RPB4 RNA polymerase subunit family.</text>
</comment>
<accession>A0A1Y2EC82</accession>
<dbReference type="SUPFAM" id="SSF47819">
    <property type="entry name" value="HRDC-like"/>
    <property type="match status" value="1"/>
</dbReference>
<dbReference type="AlphaFoldDB" id="A0A1Y2EC82"/>
<dbReference type="PANTHER" id="PTHR21297">
    <property type="entry name" value="DNA-DIRECTED RNA POLYMERASE II"/>
    <property type="match status" value="1"/>
</dbReference>
<dbReference type="GO" id="GO:0005634">
    <property type="term" value="C:nucleus"/>
    <property type="evidence" value="ECO:0007669"/>
    <property type="project" value="UniProtKB-SubCell"/>
</dbReference>
<dbReference type="InterPro" id="IPR045222">
    <property type="entry name" value="Rpb4-like"/>
</dbReference>
<dbReference type="SMART" id="SM00657">
    <property type="entry name" value="RPOL4c"/>
    <property type="match status" value="1"/>
</dbReference>
<gene>
    <name evidence="5" type="ORF">BCR35DRAFT_308174</name>
</gene>
<dbReference type="InterPro" id="IPR005574">
    <property type="entry name" value="Rpb4/RPC9"/>
</dbReference>